<protein>
    <submittedName>
        <fullName evidence="1">Uncharacterized protein</fullName>
    </submittedName>
</protein>
<name>A0A2H3AHX9_9AGAR</name>
<evidence type="ECO:0000313" key="1">
    <source>
        <dbReference type="EMBL" id="PBK58535.1"/>
    </source>
</evidence>
<accession>A0A2H3AHX9</accession>
<proteinExistence type="predicted"/>
<dbReference type="EMBL" id="KZ293537">
    <property type="protein sequence ID" value="PBK58535.1"/>
    <property type="molecule type" value="Genomic_DNA"/>
</dbReference>
<sequence>MESLATETGKTTSACPKPSRATVRIRLRPFSPTRNAPTVQRLTCLGAWVLILSSEVGDNKNAFRLNCISFAPRSPSQRARRGDQANRKQDIIQRSLHGIAGITTLRYHFVERSVCLGEGMRFRW</sequence>
<reference evidence="2" key="1">
    <citation type="journal article" date="2017" name="Nat. Ecol. Evol.">
        <title>Genome expansion and lineage-specific genetic innovations in the forest pathogenic fungi Armillaria.</title>
        <authorList>
            <person name="Sipos G."/>
            <person name="Prasanna A.N."/>
            <person name="Walter M.C."/>
            <person name="O'Connor E."/>
            <person name="Balint B."/>
            <person name="Krizsan K."/>
            <person name="Kiss B."/>
            <person name="Hess J."/>
            <person name="Varga T."/>
            <person name="Slot J."/>
            <person name="Riley R."/>
            <person name="Boka B."/>
            <person name="Rigling D."/>
            <person name="Barry K."/>
            <person name="Lee J."/>
            <person name="Mihaltcheva S."/>
            <person name="LaButti K."/>
            <person name="Lipzen A."/>
            <person name="Waldron R."/>
            <person name="Moloney N.M."/>
            <person name="Sperisen C."/>
            <person name="Kredics L."/>
            <person name="Vagvoelgyi C."/>
            <person name="Patrignani A."/>
            <person name="Fitzpatrick D."/>
            <person name="Nagy I."/>
            <person name="Doyle S."/>
            <person name="Anderson J.B."/>
            <person name="Grigoriev I.V."/>
            <person name="Gueldener U."/>
            <person name="Muensterkoetter M."/>
            <person name="Nagy L.G."/>
        </authorList>
    </citation>
    <scope>NUCLEOTIDE SEQUENCE [LARGE SCALE GENOMIC DNA]</scope>
    <source>
        <strain evidence="2">28-4</strain>
    </source>
</reference>
<gene>
    <name evidence="1" type="ORF">ARMSODRAFT_117825</name>
</gene>
<organism evidence="1 2">
    <name type="scientific">Armillaria solidipes</name>
    <dbReference type="NCBI Taxonomy" id="1076256"/>
    <lineage>
        <taxon>Eukaryota</taxon>
        <taxon>Fungi</taxon>
        <taxon>Dikarya</taxon>
        <taxon>Basidiomycota</taxon>
        <taxon>Agaricomycotina</taxon>
        <taxon>Agaricomycetes</taxon>
        <taxon>Agaricomycetidae</taxon>
        <taxon>Agaricales</taxon>
        <taxon>Marasmiineae</taxon>
        <taxon>Physalacriaceae</taxon>
        <taxon>Armillaria</taxon>
    </lineage>
</organism>
<dbReference type="Proteomes" id="UP000218334">
    <property type="component" value="Unassembled WGS sequence"/>
</dbReference>
<evidence type="ECO:0000313" key="2">
    <source>
        <dbReference type="Proteomes" id="UP000218334"/>
    </source>
</evidence>
<dbReference type="AlphaFoldDB" id="A0A2H3AHX9"/>
<keyword evidence="2" id="KW-1185">Reference proteome</keyword>